<evidence type="ECO:0000256" key="7">
    <source>
        <dbReference type="ARBA" id="ARBA00022989"/>
    </source>
</evidence>
<evidence type="ECO:0000256" key="6">
    <source>
        <dbReference type="ARBA" id="ARBA00022692"/>
    </source>
</evidence>
<dbReference type="InterPro" id="IPR032768">
    <property type="entry name" value="GTSE1_N"/>
</dbReference>
<keyword evidence="7 11" id="KW-1133">Transmembrane helix</keyword>
<evidence type="ECO:0000256" key="4">
    <source>
        <dbReference type="ARBA" id="ARBA00022490"/>
    </source>
</evidence>
<keyword evidence="5" id="KW-0597">Phosphoprotein</keyword>
<keyword evidence="14" id="KW-1185">Reference proteome</keyword>
<evidence type="ECO:0000256" key="9">
    <source>
        <dbReference type="ARBA" id="ARBA00023212"/>
    </source>
</evidence>
<dbReference type="PANTHER" id="PTHR21584:SF9">
    <property type="entry name" value="G2 AND S PHASE-EXPRESSED PROTEIN 1 N-TERMINAL DOMAIN-CONTAINING PROTEIN"/>
    <property type="match status" value="1"/>
</dbReference>
<evidence type="ECO:0000259" key="12">
    <source>
        <dbReference type="Pfam" id="PF15259"/>
    </source>
</evidence>
<dbReference type="InterPro" id="IPR009621">
    <property type="entry name" value="UPF0239"/>
</dbReference>
<organism evidence="13 14">
    <name type="scientific">Mya arenaria</name>
    <name type="common">Soft-shell clam</name>
    <dbReference type="NCBI Taxonomy" id="6604"/>
    <lineage>
        <taxon>Eukaryota</taxon>
        <taxon>Metazoa</taxon>
        <taxon>Spiralia</taxon>
        <taxon>Lophotrochozoa</taxon>
        <taxon>Mollusca</taxon>
        <taxon>Bivalvia</taxon>
        <taxon>Autobranchia</taxon>
        <taxon>Heteroconchia</taxon>
        <taxon>Euheterodonta</taxon>
        <taxon>Imparidentia</taxon>
        <taxon>Neoheterodontei</taxon>
        <taxon>Myida</taxon>
        <taxon>Myoidea</taxon>
        <taxon>Myidae</taxon>
        <taxon>Mya</taxon>
    </lineage>
</organism>
<evidence type="ECO:0000256" key="5">
    <source>
        <dbReference type="ARBA" id="ARBA00022553"/>
    </source>
</evidence>
<dbReference type="EMBL" id="CP111025">
    <property type="protein sequence ID" value="WAR25670.1"/>
    <property type="molecule type" value="Genomic_DNA"/>
</dbReference>
<evidence type="ECO:0000313" key="14">
    <source>
        <dbReference type="Proteomes" id="UP001164746"/>
    </source>
</evidence>
<keyword evidence="9" id="KW-0206">Cytoskeleton</keyword>
<evidence type="ECO:0000256" key="10">
    <source>
        <dbReference type="SAM" id="MobiDB-lite"/>
    </source>
</evidence>
<dbReference type="Pfam" id="PF15259">
    <property type="entry name" value="GTSE1_N"/>
    <property type="match status" value="1"/>
</dbReference>
<feature type="region of interest" description="Disordered" evidence="10">
    <location>
        <begin position="521"/>
        <end position="659"/>
    </location>
</feature>
<accession>A0ABY7FTZ0</accession>
<feature type="transmembrane region" description="Helical" evidence="11">
    <location>
        <begin position="14"/>
        <end position="36"/>
    </location>
</feature>
<sequence>MAITIDEPTFLENFLYYGLFLGAIFQMACIAAVIFIPQSENEEELPEEPVVESKSPPAGRGHLSCQEGILIDISDGDQMSQKDGFKVTDSIEYFRDDQLDIPMLQSPEISSPAGKAEKFWDKTPPRSVSLNFIEAETFDFDLPATPETSSEDIPAEDDEEVFFGPVGFRERCVKTVVDSATKEVKPLSPLNPRQMAEIFKEANAVAERISSAYREKNSKAKTKESISCAKQLKLGENIFRKDAIVSLLKSSTRGHKLSDDDDKENCDIMDCDGNIAETKVDPLERFRQIKEKLAIHISPVKDIELVDIEEETKKKGNDKPEEMSVEEIEKLLDLGDTYSKMETGSGKSSESDNSDASQSPRKHNRSGTFTMEITPHEQLPGGTGKSLPVIEQPQPSSEKKDSAFQRQDPTRRSLSRLKPPSKLSSSPKKQAADLGCQPYNTEKQEVLKPAQSKLQKSRLSAPKASSLLPSKLKSVATNGCGSGVSMATRPSQLAPPSFKPSQLAGPRMQAPEIRASAMATQGMLKSKLQPMRPSSLQRPTGNKPGESETKKGPLKAFAKPIQQDEKTPAKVDKYVQPKNLSSSFSTPGKSGSTSSIESPASSVNKRRSCLPTPTKTRLSSCDLLRENTPSDMRSKRPPVVNTPNMPKKRLSQWSPVPRKPIDHVDQAFMCTKKLKR</sequence>
<dbReference type="Pfam" id="PF06783">
    <property type="entry name" value="UPF0239"/>
    <property type="match status" value="1"/>
</dbReference>
<keyword evidence="8 11" id="KW-0472">Membrane</keyword>
<feature type="compositionally biased region" description="Basic and acidic residues" evidence="10">
    <location>
        <begin position="397"/>
        <end position="411"/>
    </location>
</feature>
<evidence type="ECO:0000256" key="8">
    <source>
        <dbReference type="ARBA" id="ARBA00023136"/>
    </source>
</evidence>
<feature type="compositionally biased region" description="Low complexity" evidence="10">
    <location>
        <begin position="416"/>
        <end position="429"/>
    </location>
</feature>
<dbReference type="Proteomes" id="UP001164746">
    <property type="component" value="Chromosome 14"/>
</dbReference>
<evidence type="ECO:0000256" key="11">
    <source>
        <dbReference type="SAM" id="Phobius"/>
    </source>
</evidence>
<keyword evidence="6 11" id="KW-0812">Transmembrane</keyword>
<feature type="domain" description="G2 and S phase-expressed protein 1 N-terminal" evidence="12">
    <location>
        <begin position="132"/>
        <end position="228"/>
    </location>
</feature>
<feature type="compositionally biased region" description="Basic and acidic residues" evidence="10">
    <location>
        <begin position="562"/>
        <end position="575"/>
    </location>
</feature>
<dbReference type="InterPro" id="IPR026657">
    <property type="entry name" value="DDA3/GTSE-1"/>
</dbReference>
<evidence type="ECO:0000256" key="3">
    <source>
        <dbReference type="ARBA" id="ARBA00006839"/>
    </source>
</evidence>
<name>A0ABY7FTZ0_MYAAR</name>
<evidence type="ECO:0000313" key="13">
    <source>
        <dbReference type="EMBL" id="WAR25670.1"/>
    </source>
</evidence>
<reference evidence="13" key="1">
    <citation type="submission" date="2022-11" db="EMBL/GenBank/DDBJ databases">
        <title>Centuries of genome instability and evolution in soft-shell clam transmissible cancer (bioRxiv).</title>
        <authorList>
            <person name="Hart S.F.M."/>
            <person name="Yonemitsu M.A."/>
            <person name="Giersch R.M."/>
            <person name="Beal B.F."/>
            <person name="Arriagada G."/>
            <person name="Davis B.W."/>
            <person name="Ostrander E.A."/>
            <person name="Goff S.P."/>
            <person name="Metzger M.J."/>
        </authorList>
    </citation>
    <scope>NUCLEOTIDE SEQUENCE</scope>
    <source>
        <strain evidence="13">MELC-2E11</strain>
        <tissue evidence="13">Siphon/mantle</tissue>
    </source>
</reference>
<feature type="region of interest" description="Disordered" evidence="10">
    <location>
        <begin position="483"/>
        <end position="508"/>
    </location>
</feature>
<dbReference type="PANTHER" id="PTHR21584">
    <property type="entry name" value="DIFFERENTIAL DISPLAY AND ACTIVATED BY P53 DDA3 /G2 S PHASE EXPRESSED 1"/>
    <property type="match status" value="1"/>
</dbReference>
<feature type="compositionally biased region" description="Low complexity" evidence="10">
    <location>
        <begin position="581"/>
        <end position="595"/>
    </location>
</feature>
<feature type="region of interest" description="Disordered" evidence="10">
    <location>
        <begin position="313"/>
        <end position="443"/>
    </location>
</feature>
<comment type="similarity">
    <text evidence="3">Belongs to the UPF0239 family.</text>
</comment>
<keyword evidence="4" id="KW-0963">Cytoplasm</keyword>
<comment type="subcellular location">
    <subcellularLocation>
        <location evidence="2">Cytoplasm</location>
        <location evidence="2">Cytoskeleton</location>
    </subcellularLocation>
    <subcellularLocation>
        <location evidence="1">Membrane</location>
        <topology evidence="1">Single-pass membrane protein</topology>
    </subcellularLocation>
</comment>
<proteinExistence type="inferred from homology"/>
<evidence type="ECO:0000256" key="2">
    <source>
        <dbReference type="ARBA" id="ARBA00004245"/>
    </source>
</evidence>
<evidence type="ECO:0000256" key="1">
    <source>
        <dbReference type="ARBA" id="ARBA00004167"/>
    </source>
</evidence>
<protein>
    <submittedName>
        <fullName evidence="13">MANBL-like protein</fullName>
    </submittedName>
</protein>
<gene>
    <name evidence="13" type="ORF">MAR_011374</name>
</gene>
<feature type="compositionally biased region" description="Basic and acidic residues" evidence="10">
    <location>
        <begin position="313"/>
        <end position="333"/>
    </location>
</feature>